<evidence type="ECO:0000259" key="3">
    <source>
        <dbReference type="Pfam" id="PF05430"/>
    </source>
</evidence>
<dbReference type="InterPro" id="IPR036188">
    <property type="entry name" value="FAD/NAD-bd_sf"/>
</dbReference>
<dbReference type="InterPro" id="IPR029063">
    <property type="entry name" value="SAM-dependent_MTases_sf"/>
</dbReference>
<keyword evidence="4" id="KW-0489">Methyltransferase</keyword>
<dbReference type="PANTHER" id="PTHR39963">
    <property type="entry name" value="SLL0983 PROTEIN"/>
    <property type="match status" value="1"/>
</dbReference>
<dbReference type="EMBL" id="AQQV01000001">
    <property type="protein sequence ID" value="ORE89494.1"/>
    <property type="molecule type" value="Genomic_DNA"/>
</dbReference>
<dbReference type="InterPro" id="IPR047785">
    <property type="entry name" value="tRNA_MNMC2"/>
</dbReference>
<dbReference type="Gene3D" id="3.50.50.60">
    <property type="entry name" value="FAD/NAD(P)-binding domain"/>
    <property type="match status" value="2"/>
</dbReference>
<proteinExistence type="predicted"/>
<dbReference type="AlphaFoldDB" id="A0A1Y1SIL2"/>
<dbReference type="Pfam" id="PF01266">
    <property type="entry name" value="DAO"/>
    <property type="match status" value="1"/>
</dbReference>
<feature type="domain" description="MnmC-like methyltransferase" evidence="3">
    <location>
        <begin position="102"/>
        <end position="221"/>
    </location>
</feature>
<protein>
    <submittedName>
        <fullName evidence="4">5-methylaminomethyl-2-thiouridinemethyltransferase</fullName>
    </submittedName>
</protein>
<reference evidence="4 5" key="1">
    <citation type="submission" date="2013-04" db="EMBL/GenBank/DDBJ databases">
        <title>Oceanococcus atlanticus 22II-S10r2 Genome Sequencing.</title>
        <authorList>
            <person name="Lai Q."/>
            <person name="Li G."/>
            <person name="Shao Z."/>
        </authorList>
    </citation>
    <scope>NUCLEOTIDE SEQUENCE [LARGE SCALE GENOMIC DNA]</scope>
    <source>
        <strain evidence="4 5">22II-S10r2</strain>
    </source>
</reference>
<evidence type="ECO:0000313" key="4">
    <source>
        <dbReference type="EMBL" id="ORE89494.1"/>
    </source>
</evidence>
<dbReference type="PANTHER" id="PTHR39963:SF1">
    <property type="entry name" value="MNMC-LIKE METHYLTRANSFERASE DOMAIN-CONTAINING PROTEIN"/>
    <property type="match status" value="1"/>
</dbReference>
<dbReference type="STRING" id="1317117.ATO7_06425"/>
<gene>
    <name evidence="4" type="ORF">ATO7_06425</name>
</gene>
<dbReference type="InterPro" id="IPR008471">
    <property type="entry name" value="MnmC-like_methylTransf"/>
</dbReference>
<dbReference type="NCBIfam" id="NF033855">
    <property type="entry name" value="tRNA_MNMC2"/>
    <property type="match status" value="1"/>
</dbReference>
<dbReference type="Pfam" id="PF05430">
    <property type="entry name" value="Methyltransf_30"/>
    <property type="match status" value="1"/>
</dbReference>
<comment type="caution">
    <text evidence="4">The sequence shown here is derived from an EMBL/GenBank/DDBJ whole genome shotgun (WGS) entry which is preliminary data.</text>
</comment>
<keyword evidence="1" id="KW-0560">Oxidoreductase</keyword>
<sequence>MTWSGTLPVHPQYQDSYYAREDGAAESRHVFLDGNALGERFAQTQHRFSVAELGFGTGLNFLLTWQLWDRQRRPHAHLTYVSVEAQPLSADQMRLALSAWPELSARADRLIAALPAPRAGFQHIHIDTHVTLLLLCADVSEALAQVQLRADAWFLDGFAPSRNPAMWAPVVLERVAALSAPGASFATYSAAGHVRRALTQAGFEVIKGPGFGRKRDMLRGRISTPPPTRAEPVWAQLPQPPPSTSTLAVLGCGIVGACQARVLAERGHRVDVFGRTDAASQRIPALLVRAWPEKPGEHGVSASQRYYQHAFEQARSLYARCCPQSWDEYDDCGVLHGHDAIRQLLDHPLIHHQPEMIDSAQHDGRRWQLRWDAGQGHYDQLLLCCGEVPAALRHAVVLPTHPVAGQVAHCNAASSRPRWGAIHALPLGTGTLLGSSYRPDSRDLTLQQHESLKLVEQAAACWPERGFSHARVLSAHSGVRISSPDHLPLLGPCPDLAWWQNHYAGLRHGPRHQDFAPPQYWPGLWLNLAHGSRGATGAVLAALQLCSLLENSPSPLENDLQAALHPGRFAIRRLRRGQTVWPTDANRATDRPAPCLRD</sequence>
<dbReference type="GO" id="GO:0004808">
    <property type="term" value="F:tRNA (5-methylaminomethyl-2-thiouridylate)(34)-methyltransferase activity"/>
    <property type="evidence" value="ECO:0007669"/>
    <property type="project" value="InterPro"/>
</dbReference>
<keyword evidence="4" id="KW-0808">Transferase</keyword>
<feature type="domain" description="FAD dependent oxidoreductase" evidence="2">
    <location>
        <begin position="356"/>
        <end position="545"/>
    </location>
</feature>
<dbReference type="SUPFAM" id="SSF51905">
    <property type="entry name" value="FAD/NAD(P)-binding domain"/>
    <property type="match status" value="1"/>
</dbReference>
<evidence type="ECO:0000313" key="5">
    <source>
        <dbReference type="Proteomes" id="UP000192342"/>
    </source>
</evidence>
<evidence type="ECO:0000259" key="2">
    <source>
        <dbReference type="Pfam" id="PF01266"/>
    </source>
</evidence>
<dbReference type="Gene3D" id="3.40.50.150">
    <property type="entry name" value="Vaccinia Virus protein VP39"/>
    <property type="match status" value="1"/>
</dbReference>
<dbReference type="GO" id="GO:0016645">
    <property type="term" value="F:oxidoreductase activity, acting on the CH-NH group of donors"/>
    <property type="evidence" value="ECO:0007669"/>
    <property type="project" value="InterPro"/>
</dbReference>
<dbReference type="GO" id="GO:0032259">
    <property type="term" value="P:methylation"/>
    <property type="evidence" value="ECO:0007669"/>
    <property type="project" value="UniProtKB-KW"/>
</dbReference>
<dbReference type="Proteomes" id="UP000192342">
    <property type="component" value="Unassembled WGS sequence"/>
</dbReference>
<name>A0A1Y1SIL2_9GAMM</name>
<keyword evidence="5" id="KW-1185">Reference proteome</keyword>
<accession>A0A1Y1SIL2</accession>
<organism evidence="4 5">
    <name type="scientific">Oceanococcus atlanticus</name>
    <dbReference type="NCBI Taxonomy" id="1317117"/>
    <lineage>
        <taxon>Bacteria</taxon>
        <taxon>Pseudomonadati</taxon>
        <taxon>Pseudomonadota</taxon>
        <taxon>Gammaproteobacteria</taxon>
        <taxon>Chromatiales</taxon>
        <taxon>Oceanococcaceae</taxon>
        <taxon>Oceanococcus</taxon>
    </lineage>
</organism>
<dbReference type="InterPro" id="IPR006076">
    <property type="entry name" value="FAD-dep_OxRdtase"/>
</dbReference>
<evidence type="ECO:0000256" key="1">
    <source>
        <dbReference type="ARBA" id="ARBA00023002"/>
    </source>
</evidence>